<evidence type="ECO:0000313" key="10">
    <source>
        <dbReference type="Proteomes" id="UP001652621"/>
    </source>
</evidence>
<evidence type="ECO:0000256" key="5">
    <source>
        <dbReference type="ARBA" id="ARBA00023136"/>
    </source>
</evidence>
<comment type="similarity">
    <text evidence="2">Belongs to the G-protein coupled receptor 1 family.</text>
</comment>
<feature type="transmembrane region" description="Helical" evidence="6">
    <location>
        <begin position="312"/>
        <end position="337"/>
    </location>
</feature>
<dbReference type="Proteomes" id="UP001652621">
    <property type="component" value="Unplaced"/>
</dbReference>
<organism evidence="8">
    <name type="scientific">Musca domestica</name>
    <name type="common">House fly</name>
    <dbReference type="NCBI Taxonomy" id="7370"/>
    <lineage>
        <taxon>Eukaryota</taxon>
        <taxon>Metazoa</taxon>
        <taxon>Ecdysozoa</taxon>
        <taxon>Arthropoda</taxon>
        <taxon>Hexapoda</taxon>
        <taxon>Insecta</taxon>
        <taxon>Pterygota</taxon>
        <taxon>Neoptera</taxon>
        <taxon>Endopterygota</taxon>
        <taxon>Diptera</taxon>
        <taxon>Brachycera</taxon>
        <taxon>Muscomorpha</taxon>
        <taxon>Muscoidea</taxon>
        <taxon>Muscidae</taxon>
        <taxon>Musca</taxon>
    </lineage>
</organism>
<dbReference type="GO" id="GO:0016020">
    <property type="term" value="C:membrane"/>
    <property type="evidence" value="ECO:0007669"/>
    <property type="project" value="UniProtKB-SubCell"/>
</dbReference>
<dbReference type="Gene3D" id="1.20.1070.10">
    <property type="entry name" value="Rhodopsin 7-helix transmembrane proteins"/>
    <property type="match status" value="1"/>
</dbReference>
<dbReference type="RefSeq" id="XP_058987559.1">
    <property type="nucleotide sequence ID" value="XM_059131576.1"/>
</dbReference>
<proteinExistence type="inferred from homology"/>
<feature type="domain" description="G-protein coupled receptors family 1 profile" evidence="7">
    <location>
        <begin position="151"/>
        <end position="414"/>
    </location>
</feature>
<keyword evidence="3 6" id="KW-0812">Transmembrane</keyword>
<keyword evidence="4 6" id="KW-1133">Transmembrane helix</keyword>
<evidence type="ECO:0000313" key="13">
    <source>
        <dbReference type="RefSeq" id="XP_005181780.1"/>
    </source>
</evidence>
<dbReference type="PANTHER" id="PTHR46641">
    <property type="entry name" value="FMRFAMIDE RECEPTOR-RELATED"/>
    <property type="match status" value="1"/>
</dbReference>
<protein>
    <submittedName>
        <fullName evidence="11 12">FMRFamide receptor</fullName>
    </submittedName>
</protein>
<dbReference type="PRINTS" id="PR00237">
    <property type="entry name" value="GPCRRHODOPSN"/>
</dbReference>
<dbReference type="VEuPathDB" id="VectorBase:MDOMA2_010684"/>
<dbReference type="InterPro" id="IPR017452">
    <property type="entry name" value="GPCR_Rhodpsn_7TM"/>
</dbReference>
<evidence type="ECO:0000259" key="7">
    <source>
        <dbReference type="PROSITE" id="PS50262"/>
    </source>
</evidence>
<evidence type="ECO:0000313" key="15">
    <source>
        <dbReference type="RefSeq" id="XP_058987559.1"/>
    </source>
</evidence>
<evidence type="ECO:0000313" key="8">
    <source>
        <dbReference type="EnsemblMetazoa" id="MDOA002590-PB"/>
    </source>
</evidence>
<dbReference type="EnsemblMetazoa" id="MDOA002590-RE">
    <property type="protein sequence ID" value="MDOA002590-PE"/>
    <property type="gene ID" value="MDOA002590"/>
</dbReference>
<dbReference type="SUPFAM" id="SSF81321">
    <property type="entry name" value="Family A G protein-coupled receptor-like"/>
    <property type="match status" value="1"/>
</dbReference>
<dbReference type="RefSeq" id="XP_011291762.1">
    <property type="nucleotide sequence ID" value="XM_011293460.2"/>
</dbReference>
<dbReference type="InterPro" id="IPR000276">
    <property type="entry name" value="GPCR_Rhodpsn"/>
</dbReference>
<dbReference type="eggNOG" id="KOG3656">
    <property type="taxonomic scope" value="Eukaryota"/>
</dbReference>
<keyword evidence="10" id="KW-1185">Reference proteome</keyword>
<dbReference type="InterPro" id="IPR052954">
    <property type="entry name" value="GPCR-Ligand_Int"/>
</dbReference>
<evidence type="ECO:0000313" key="11">
    <source>
        <dbReference type="RefSeq" id="XP_005181777.1"/>
    </source>
</evidence>
<dbReference type="VEuPathDB" id="VectorBase:MDOA002590"/>
<evidence type="ECO:0000256" key="2">
    <source>
        <dbReference type="ARBA" id="ARBA00010663"/>
    </source>
</evidence>
<dbReference type="RefSeq" id="XP_005181778.1">
    <property type="nucleotide sequence ID" value="XM_005181721.3"/>
</dbReference>
<evidence type="ECO:0000256" key="3">
    <source>
        <dbReference type="ARBA" id="ARBA00022692"/>
    </source>
</evidence>
<reference evidence="11 12" key="3">
    <citation type="submission" date="2025-04" db="UniProtKB">
        <authorList>
            <consortium name="RefSeq"/>
        </authorList>
    </citation>
    <scope>IDENTIFICATION</scope>
    <source>
        <strain evidence="11 12">Aabys</strain>
        <tissue evidence="15">Whole body</tissue>
    </source>
</reference>
<evidence type="ECO:0000256" key="6">
    <source>
        <dbReference type="SAM" id="Phobius"/>
    </source>
</evidence>
<accession>A0A1I8M9G1</accession>
<dbReference type="EnsemblMetazoa" id="MDOA002590-RD">
    <property type="protein sequence ID" value="MDOA002590-PD"/>
    <property type="gene ID" value="MDOA002590"/>
</dbReference>
<sequence length="554" mass="62862">MFDPNITDSVYPFQAHTPDTYLSQTPLPLLQRQQVLPPPKPETDYIGEFDSAPIDPNDFIESVSDVNHGSDHFNHYTTVSDTGYGGNSSIFATAAENFTQHSLYGGINYTNSDHQQYPCQKLYNPEDHETLVEFWVCGVCLNIVGILGIIGNVISMIILSRPQMRSSINYLLIGLACCDTVLIITSMLLFGIPSIYPYTGNFFLYYNYIFPYISPVVFPIGMISQTASIYMTFTVTLERYVAVCHPLKARALCTYGRAKIYFIVCVLFATLYNLPRFWEVVTASTKYDDIPDVLYCVRPSPLRANQMYINLYINWCYLIVNYIIPFLTLAILNCLIYRQVKRANRERQRLSRSEKREIGLATMLLCVVVVFFAFNFLALVVNISEAFYNFIDNSLTKTSNLLVTINSSCNFLIYVIFGEKFKRIFLLIFFKRRLSRDQPDLIHYESSISNNGDGTYNHRSSGRFSRHGTQRSTTTTYLVTTSGNSTLNNGRIMKSASSPGVVKIKRGRAPSPGPVVYYPAREVQRTSPIIMSNNNSPLGCDWMETKNAQMTSGF</sequence>
<dbReference type="GO" id="GO:0004930">
    <property type="term" value="F:G protein-coupled receptor activity"/>
    <property type="evidence" value="ECO:0007669"/>
    <property type="project" value="InterPro"/>
</dbReference>
<dbReference type="Pfam" id="PF00001">
    <property type="entry name" value="7tm_1"/>
    <property type="match status" value="1"/>
</dbReference>
<evidence type="ECO:0000313" key="14">
    <source>
        <dbReference type="RefSeq" id="XP_011291762.1"/>
    </source>
</evidence>
<gene>
    <name evidence="8" type="primary">101900373</name>
    <name evidence="11 12 13 14 15" type="synonym">LOC101900373</name>
</gene>
<feature type="transmembrane region" description="Helical" evidence="6">
    <location>
        <begin position="258"/>
        <end position="278"/>
    </location>
</feature>
<name>A0A1I8M9G1_MUSDO</name>
<feature type="transmembrane region" description="Helical" evidence="6">
    <location>
        <begin position="171"/>
        <end position="196"/>
    </location>
</feature>
<dbReference type="PANTHER" id="PTHR46641:SF2">
    <property type="entry name" value="FMRFAMIDE RECEPTOR"/>
    <property type="match status" value="1"/>
</dbReference>
<dbReference type="GeneID" id="101900373"/>
<dbReference type="AlphaFoldDB" id="A0A1I8M9G1"/>
<feature type="transmembrane region" description="Helical" evidence="6">
    <location>
        <begin position="132"/>
        <end position="159"/>
    </location>
</feature>
<dbReference type="EnsemblMetazoa" id="MDOA002590-RC">
    <property type="protein sequence ID" value="MDOA002590-PC"/>
    <property type="gene ID" value="MDOA002590"/>
</dbReference>
<dbReference type="OrthoDB" id="10011262at2759"/>
<evidence type="ECO:0000256" key="1">
    <source>
        <dbReference type="ARBA" id="ARBA00004370"/>
    </source>
</evidence>
<evidence type="ECO:0000256" key="4">
    <source>
        <dbReference type="ARBA" id="ARBA00022989"/>
    </source>
</evidence>
<dbReference type="EnsemblMetazoa" id="MDOA002590-RB">
    <property type="protein sequence ID" value="MDOA002590-PB"/>
    <property type="gene ID" value="MDOA002590"/>
</dbReference>
<dbReference type="RefSeq" id="XP_005181777.1">
    <property type="nucleotide sequence ID" value="XM_005181720.3"/>
</dbReference>
<evidence type="ECO:0000313" key="9">
    <source>
        <dbReference type="EnsemblMetazoa" id="MDOA002590-PC"/>
    </source>
</evidence>
<reference evidence="9" key="1">
    <citation type="journal article" date="2014" name="Genome Biol.">
        <title>Genome of the house fly, Musca domestica L., a global vector of diseases with adaptations to a septic environment.</title>
        <authorList>
            <person name="Scott J.G."/>
            <person name="Warren W.C."/>
            <person name="Beukeboom L.W."/>
            <person name="Bopp D."/>
            <person name="Clark A.G."/>
            <person name="Giers S.D."/>
            <person name="Hediger M."/>
            <person name="Jones A.K."/>
            <person name="Kasai S."/>
            <person name="Leichter C.A."/>
            <person name="Li M."/>
            <person name="Meisel R.P."/>
            <person name="Minx P."/>
            <person name="Murphy T.D."/>
            <person name="Nelson D.R."/>
            <person name="Reid W.R."/>
            <person name="Rinkevich F.D."/>
            <person name="Robertson H.M."/>
            <person name="Sackton T.B."/>
            <person name="Sattelle D.B."/>
            <person name="Thibaud-Nissen F."/>
            <person name="Tomlinson C."/>
            <person name="van de Zande L."/>
            <person name="Walden K.K."/>
            <person name="Wilson R.K."/>
            <person name="Liu N."/>
        </authorList>
    </citation>
    <scope>NUCLEOTIDE SEQUENCE</scope>
    <source>
        <strain evidence="9">Aabys</strain>
    </source>
</reference>
<keyword evidence="11 12" id="KW-0675">Receptor</keyword>
<dbReference type="PROSITE" id="PS50262">
    <property type="entry name" value="G_PROTEIN_RECEP_F1_2"/>
    <property type="match status" value="1"/>
</dbReference>
<feature type="transmembrane region" description="Helical" evidence="6">
    <location>
        <begin position="358"/>
        <end position="381"/>
    </location>
</feature>
<feature type="transmembrane region" description="Helical" evidence="6">
    <location>
        <begin position="401"/>
        <end position="417"/>
    </location>
</feature>
<dbReference type="CDD" id="cd14978">
    <property type="entry name" value="7tmA_FMRFamide_R-like"/>
    <property type="match status" value="1"/>
</dbReference>
<dbReference type="KEGG" id="mde:101900373"/>
<reference evidence="8" key="2">
    <citation type="submission" date="2020-05" db="UniProtKB">
        <authorList>
            <consortium name="EnsemblMetazoa"/>
        </authorList>
    </citation>
    <scope>IDENTIFICATION</scope>
    <source>
        <strain evidence="8">Aabys</strain>
    </source>
</reference>
<dbReference type="RefSeq" id="XP_005181780.1">
    <property type="nucleotide sequence ID" value="XM_005181723.3"/>
</dbReference>
<dbReference type="SMART" id="SM01381">
    <property type="entry name" value="7TM_GPCR_Srsx"/>
    <property type="match status" value="1"/>
</dbReference>
<keyword evidence="5 6" id="KW-0472">Membrane</keyword>
<comment type="subcellular location">
    <subcellularLocation>
        <location evidence="1">Membrane</location>
    </subcellularLocation>
</comment>
<evidence type="ECO:0000313" key="12">
    <source>
        <dbReference type="RefSeq" id="XP_005181778.1"/>
    </source>
</evidence>